<evidence type="ECO:0000313" key="2">
    <source>
        <dbReference type="Proteomes" id="UP000007383"/>
    </source>
</evidence>
<dbReference type="KEGG" id="sfc:Spiaf_1580"/>
<accession>H9UJE6</accession>
<evidence type="ECO:0000313" key="1">
    <source>
        <dbReference type="EMBL" id="AFG37639.1"/>
    </source>
</evidence>
<dbReference type="STRING" id="889378.Spiaf_1580"/>
<gene>
    <name evidence="1" type="ordered locus">Spiaf_1580</name>
</gene>
<keyword evidence="2" id="KW-1185">Reference proteome</keyword>
<proteinExistence type="predicted"/>
<sequence>MPDLTDLDRRHVDPASIKSRLPKRYKDQLIAFLETLQQRQVLFAEDVAALEGAFQILRQADDTLKTIRKLQRLETQAEDIDDVVKVDNALSKNRSLYSRLIGQYNAITKDYFATPAAKVKVIDQLGKKHDDPDNPILGVLGDG</sequence>
<reference evidence="2" key="1">
    <citation type="journal article" date="2013" name="Stand. Genomic Sci.">
        <title>Complete genome sequence of the halophilic bacterium Spirochaeta africana type strain (Z-7692(T)) from the alkaline Lake Magadi in the East African Rift.</title>
        <authorList>
            <person name="Liolos K."/>
            <person name="Abt B."/>
            <person name="Scheuner C."/>
            <person name="Teshima H."/>
            <person name="Held B."/>
            <person name="Lapidus A."/>
            <person name="Nolan M."/>
            <person name="Lucas S."/>
            <person name="Deshpande S."/>
            <person name="Cheng J.F."/>
            <person name="Tapia R."/>
            <person name="Goodwin L.A."/>
            <person name="Pitluck S."/>
            <person name="Pagani I."/>
            <person name="Ivanova N."/>
            <person name="Mavromatis K."/>
            <person name="Mikhailova N."/>
            <person name="Huntemann M."/>
            <person name="Pati A."/>
            <person name="Chen A."/>
            <person name="Palaniappan K."/>
            <person name="Land M."/>
            <person name="Rohde M."/>
            <person name="Tindall B.J."/>
            <person name="Detter J.C."/>
            <person name="Goker M."/>
            <person name="Bristow J."/>
            <person name="Eisen J.A."/>
            <person name="Markowitz V."/>
            <person name="Hugenholtz P."/>
            <person name="Woyke T."/>
            <person name="Klenk H.P."/>
            <person name="Kyrpides N.C."/>
        </authorList>
    </citation>
    <scope>NUCLEOTIDE SEQUENCE</scope>
    <source>
        <strain evidence="2">ATCC 700263 / DSM 8902 / Z-7692</strain>
    </source>
</reference>
<name>H9UJE6_SPIAZ</name>
<dbReference type="RefSeq" id="WP_014455622.1">
    <property type="nucleotide sequence ID" value="NC_017098.1"/>
</dbReference>
<dbReference type="EMBL" id="CP003282">
    <property type="protein sequence ID" value="AFG37639.1"/>
    <property type="molecule type" value="Genomic_DNA"/>
</dbReference>
<dbReference type="HOGENOM" id="CLU_1804970_0_0_12"/>
<protein>
    <submittedName>
        <fullName evidence="1">Uncharacterized protein</fullName>
    </submittedName>
</protein>
<dbReference type="PATRIC" id="fig|889378.3.peg.1572"/>
<dbReference type="AlphaFoldDB" id="H9UJE6"/>
<dbReference type="Proteomes" id="UP000007383">
    <property type="component" value="Chromosome"/>
</dbReference>
<organism evidence="1 2">
    <name type="scientific">Spirochaeta africana (strain ATCC 700263 / DSM 8902 / Z-7692)</name>
    <dbReference type="NCBI Taxonomy" id="889378"/>
    <lineage>
        <taxon>Bacteria</taxon>
        <taxon>Pseudomonadati</taxon>
        <taxon>Spirochaetota</taxon>
        <taxon>Spirochaetia</taxon>
        <taxon>Spirochaetales</taxon>
        <taxon>Spirochaetaceae</taxon>
        <taxon>Spirochaeta</taxon>
    </lineage>
</organism>